<dbReference type="RefSeq" id="WP_151569869.1">
    <property type="nucleotide sequence ID" value="NZ_WBMT01000030.1"/>
</dbReference>
<gene>
    <name evidence="9" type="ORF">F8566_45355</name>
</gene>
<keyword evidence="3 7" id="KW-0812">Transmembrane</keyword>
<feature type="transmembrane region" description="Helical" evidence="7">
    <location>
        <begin position="367"/>
        <end position="386"/>
    </location>
</feature>
<feature type="transmembrane region" description="Helical" evidence="7">
    <location>
        <begin position="333"/>
        <end position="355"/>
    </location>
</feature>
<evidence type="ECO:0000256" key="7">
    <source>
        <dbReference type="SAM" id="Phobius"/>
    </source>
</evidence>
<dbReference type="PROSITE" id="PS50850">
    <property type="entry name" value="MFS"/>
    <property type="match status" value="1"/>
</dbReference>
<dbReference type="OrthoDB" id="9814237at2"/>
<feature type="transmembrane region" description="Helical" evidence="7">
    <location>
        <begin position="44"/>
        <end position="68"/>
    </location>
</feature>
<evidence type="ECO:0000256" key="6">
    <source>
        <dbReference type="SAM" id="MobiDB-lite"/>
    </source>
</evidence>
<accession>A0A6H9YNH4</accession>
<keyword evidence="4 7" id="KW-1133">Transmembrane helix</keyword>
<dbReference type="EMBL" id="WBMT01000030">
    <property type="protein sequence ID" value="KAB2340416.1"/>
    <property type="molecule type" value="Genomic_DNA"/>
</dbReference>
<evidence type="ECO:0000256" key="2">
    <source>
        <dbReference type="ARBA" id="ARBA00022475"/>
    </source>
</evidence>
<feature type="domain" description="Major facilitator superfamily (MFS) profile" evidence="8">
    <location>
        <begin position="14"/>
        <end position="389"/>
    </location>
</feature>
<protein>
    <submittedName>
        <fullName evidence="9">MFS transporter</fullName>
    </submittedName>
</protein>
<evidence type="ECO:0000313" key="9">
    <source>
        <dbReference type="EMBL" id="KAB2340416.1"/>
    </source>
</evidence>
<evidence type="ECO:0000256" key="1">
    <source>
        <dbReference type="ARBA" id="ARBA00004651"/>
    </source>
</evidence>
<feature type="transmembrane region" description="Helical" evidence="7">
    <location>
        <begin position="80"/>
        <end position="99"/>
    </location>
</feature>
<evidence type="ECO:0000256" key="3">
    <source>
        <dbReference type="ARBA" id="ARBA00022692"/>
    </source>
</evidence>
<evidence type="ECO:0000256" key="5">
    <source>
        <dbReference type="ARBA" id="ARBA00023136"/>
    </source>
</evidence>
<dbReference type="InterPro" id="IPR050189">
    <property type="entry name" value="MFS_Efflux_Transporters"/>
</dbReference>
<feature type="transmembrane region" description="Helical" evidence="7">
    <location>
        <begin position="9"/>
        <end position="32"/>
    </location>
</feature>
<dbReference type="PANTHER" id="PTHR43124:SF3">
    <property type="entry name" value="CHLORAMPHENICOL EFFLUX PUMP RV0191"/>
    <property type="match status" value="1"/>
</dbReference>
<dbReference type="PANTHER" id="PTHR43124">
    <property type="entry name" value="PURINE EFFLUX PUMP PBUE"/>
    <property type="match status" value="1"/>
</dbReference>
<feature type="transmembrane region" description="Helical" evidence="7">
    <location>
        <begin position="277"/>
        <end position="294"/>
    </location>
</feature>
<feature type="transmembrane region" description="Helical" evidence="7">
    <location>
        <begin position="300"/>
        <end position="321"/>
    </location>
</feature>
<feature type="transmembrane region" description="Helical" evidence="7">
    <location>
        <begin position="212"/>
        <end position="235"/>
    </location>
</feature>
<dbReference type="InterPro" id="IPR011701">
    <property type="entry name" value="MFS"/>
</dbReference>
<feature type="transmembrane region" description="Helical" evidence="7">
    <location>
        <begin position="168"/>
        <end position="191"/>
    </location>
</feature>
<feature type="transmembrane region" description="Helical" evidence="7">
    <location>
        <begin position="247"/>
        <end position="265"/>
    </location>
</feature>
<dbReference type="Pfam" id="PF07690">
    <property type="entry name" value="MFS_1"/>
    <property type="match status" value="1"/>
</dbReference>
<keyword evidence="5 7" id="KW-0472">Membrane</keyword>
<dbReference type="GO" id="GO:0005886">
    <property type="term" value="C:plasma membrane"/>
    <property type="evidence" value="ECO:0007669"/>
    <property type="project" value="UniProtKB-SubCell"/>
</dbReference>
<comment type="caution">
    <text evidence="9">The sequence shown here is derived from an EMBL/GenBank/DDBJ whole genome shotgun (WGS) entry which is preliminary data.</text>
</comment>
<dbReference type="InterPro" id="IPR036259">
    <property type="entry name" value="MFS_trans_sf"/>
</dbReference>
<dbReference type="CDD" id="cd17324">
    <property type="entry name" value="MFS_NepI_like"/>
    <property type="match status" value="1"/>
</dbReference>
<evidence type="ECO:0000259" key="8">
    <source>
        <dbReference type="PROSITE" id="PS50850"/>
    </source>
</evidence>
<keyword evidence="2" id="KW-1003">Cell membrane</keyword>
<dbReference type="Proteomes" id="UP000468735">
    <property type="component" value="Unassembled WGS sequence"/>
</dbReference>
<keyword evidence="10" id="KW-1185">Reference proteome</keyword>
<feature type="transmembrane region" description="Helical" evidence="7">
    <location>
        <begin position="138"/>
        <end position="156"/>
    </location>
</feature>
<evidence type="ECO:0000256" key="4">
    <source>
        <dbReference type="ARBA" id="ARBA00022989"/>
    </source>
</evidence>
<dbReference type="SUPFAM" id="SSF103473">
    <property type="entry name" value="MFS general substrate transporter"/>
    <property type="match status" value="1"/>
</dbReference>
<organism evidence="9 10">
    <name type="scientific">Actinomadura rudentiformis</name>
    <dbReference type="NCBI Taxonomy" id="359158"/>
    <lineage>
        <taxon>Bacteria</taxon>
        <taxon>Bacillati</taxon>
        <taxon>Actinomycetota</taxon>
        <taxon>Actinomycetes</taxon>
        <taxon>Streptosporangiales</taxon>
        <taxon>Thermomonosporaceae</taxon>
        <taxon>Actinomadura</taxon>
    </lineage>
</organism>
<feature type="transmembrane region" description="Helical" evidence="7">
    <location>
        <begin position="105"/>
        <end position="126"/>
    </location>
</feature>
<feature type="region of interest" description="Disordered" evidence="6">
    <location>
        <begin position="391"/>
        <end position="411"/>
    </location>
</feature>
<dbReference type="Gene3D" id="1.20.1250.20">
    <property type="entry name" value="MFS general substrate transporter like domains"/>
    <property type="match status" value="1"/>
</dbReference>
<dbReference type="InterPro" id="IPR020846">
    <property type="entry name" value="MFS_dom"/>
</dbReference>
<comment type="subcellular location">
    <subcellularLocation>
        <location evidence="1">Cell membrane</location>
        <topology evidence="1">Multi-pass membrane protein</topology>
    </subcellularLocation>
</comment>
<name>A0A6H9YNH4_9ACTN</name>
<reference evidence="9 10" key="1">
    <citation type="submission" date="2019-09" db="EMBL/GenBank/DDBJ databases">
        <title>Actinomadura physcomitrii sp. nov., a novel actinomycete isolated from moss [Physcomitrium sphaericum (Ludw) Fuernr].</title>
        <authorList>
            <person name="Zhuang X."/>
            <person name="Liu C."/>
        </authorList>
    </citation>
    <scope>NUCLEOTIDE SEQUENCE [LARGE SCALE GENOMIC DNA]</scope>
    <source>
        <strain evidence="9 10">HMC1</strain>
    </source>
</reference>
<proteinExistence type="predicted"/>
<dbReference type="AlphaFoldDB" id="A0A6H9YNH4"/>
<evidence type="ECO:0000313" key="10">
    <source>
        <dbReference type="Proteomes" id="UP000468735"/>
    </source>
</evidence>
<dbReference type="GO" id="GO:0022857">
    <property type="term" value="F:transmembrane transporter activity"/>
    <property type="evidence" value="ECO:0007669"/>
    <property type="project" value="InterPro"/>
</dbReference>
<sequence>MRTERRHSAVFSPAVFCLAVSAFVMGTAEFVITGLLPEVAADLGVSLAAAGTLISAYALAIVVGGPVFVATGTRLPRRSLLLAAAAVFVLGNVIGALAPNYPVLLAGRVFSALGQGAFLPIAAVVAAELVDPRHRSRAIAVVFAGGTVANVVGAPLGTLLGQQLGWRATFWAVVGLAMGALVLIRATLPVSPPPATPPTLRNELAAFGRAQVWFTLAIGMAAFGGLFAMLTYVTPLLTSVSEFPRTAVAPLLALFGLGLLAGNTLGGWAGGRAQMRALGIALAVLAIGLATLALGASHPLLTAMALPLAGAAAFAVVAPFLTRLVDQAVEAPLLATAAGGSAVNLGAAVGAHLGGMSLPGLGYDGPPAVGAVIASAGLLVVAVAAVHARHAPDRSGTPVGPPVVPVHTARD</sequence>